<protein>
    <recommendedName>
        <fullName evidence="2">Putative sensor domain-containing protein</fullName>
    </recommendedName>
</protein>
<gene>
    <name evidence="3" type="ORF">DV707_17710</name>
</gene>
<evidence type="ECO:0000259" key="2">
    <source>
        <dbReference type="Pfam" id="PF13796"/>
    </source>
</evidence>
<keyword evidence="1" id="KW-1133">Transmembrane helix</keyword>
<feature type="transmembrane region" description="Helical" evidence="1">
    <location>
        <begin position="76"/>
        <end position="98"/>
    </location>
</feature>
<feature type="domain" description="Putative sensor" evidence="2">
    <location>
        <begin position="50"/>
        <end position="248"/>
    </location>
</feature>
<dbReference type="KEGG" id="hlm:DV707_17710"/>
<dbReference type="Proteomes" id="UP000296733">
    <property type="component" value="Plasmid unnamed3"/>
</dbReference>
<geneLocation type="plasmid" evidence="3">
    <name>unnamed3</name>
</geneLocation>
<feature type="transmembrane region" description="Helical" evidence="1">
    <location>
        <begin position="48"/>
        <end position="70"/>
    </location>
</feature>
<evidence type="ECO:0000256" key="1">
    <source>
        <dbReference type="SAM" id="Phobius"/>
    </source>
</evidence>
<feature type="transmembrane region" description="Helical" evidence="1">
    <location>
        <begin position="159"/>
        <end position="184"/>
    </location>
</feature>
<organism evidence="3 4">
    <name type="scientific">Halobellus limi</name>
    <dbReference type="NCBI Taxonomy" id="699433"/>
    <lineage>
        <taxon>Archaea</taxon>
        <taxon>Methanobacteriati</taxon>
        <taxon>Methanobacteriota</taxon>
        <taxon>Stenosarchaea group</taxon>
        <taxon>Halobacteria</taxon>
        <taxon>Halobacteriales</taxon>
        <taxon>Haloferacaceae</taxon>
        <taxon>Halobellus</taxon>
    </lineage>
</organism>
<keyword evidence="1" id="KW-0812">Transmembrane</keyword>
<evidence type="ECO:0000313" key="3">
    <source>
        <dbReference type="EMBL" id="QCC49570.1"/>
    </source>
</evidence>
<keyword evidence="1" id="KW-0472">Membrane</keyword>
<dbReference type="InterPro" id="IPR025828">
    <property type="entry name" value="Put_sensor_dom"/>
</dbReference>
<feature type="transmembrane region" description="Helical" evidence="1">
    <location>
        <begin position="215"/>
        <end position="233"/>
    </location>
</feature>
<sequence length="255" mass="26973">MYFEFTYPFVMASNPASNQASGAAESTLSLILRRNLGAPLRVQTYKNLLYLALAFPLGLVYFVGLVFGVALGFGLLITWIGLPILLVTLFAATVVAGFEAALARYLGGVNASVPTFLAEFDISGGLVFPGNGFVDAVKRLVTARTTWTSVVLVLAKFGFGLLSFVALTVSGAVTGAFLAAPFIYDDPDVILGVGGVVVDGDYTVGPWVVDTFPEALVASVVGVVFLFVALNLLNSLARFHARYTAKLLQVDDEGL</sequence>
<proteinExistence type="predicted"/>
<reference evidence="3 4" key="1">
    <citation type="journal article" date="2019" name="Nat. Commun.">
        <title>A new type of DNA phosphorothioation-based antiviral system in archaea.</title>
        <authorList>
            <person name="Xiong L."/>
            <person name="Liu S."/>
            <person name="Chen S."/>
            <person name="Xiao Y."/>
            <person name="Zhu B."/>
            <person name="Gao Y."/>
            <person name="Zhang Y."/>
            <person name="Chen B."/>
            <person name="Luo J."/>
            <person name="Deng Z."/>
            <person name="Chen X."/>
            <person name="Wang L."/>
            <person name="Chen S."/>
        </authorList>
    </citation>
    <scope>NUCLEOTIDE SEQUENCE [LARGE SCALE GENOMIC DNA]</scope>
    <source>
        <strain evidence="3 4">CGMCC 1.10331</strain>
        <plasmid evidence="3 4">unnamed3</plasmid>
    </source>
</reference>
<name>A0A4D6H770_9EURY</name>
<keyword evidence="3" id="KW-0614">Plasmid</keyword>
<dbReference type="AlphaFoldDB" id="A0A4D6H770"/>
<evidence type="ECO:0000313" key="4">
    <source>
        <dbReference type="Proteomes" id="UP000296733"/>
    </source>
</evidence>
<dbReference type="Pfam" id="PF13796">
    <property type="entry name" value="Sensor"/>
    <property type="match status" value="1"/>
</dbReference>
<dbReference type="EMBL" id="CP031314">
    <property type="protein sequence ID" value="QCC49570.1"/>
    <property type="molecule type" value="Genomic_DNA"/>
</dbReference>
<accession>A0A4D6H770</accession>